<organism evidence="1 2">
    <name type="scientific">Flavobacterium columnare (strain ATCC 49512 / CIP 103533 / TG 44/87)</name>
    <dbReference type="NCBI Taxonomy" id="1041826"/>
    <lineage>
        <taxon>Bacteria</taxon>
        <taxon>Pseudomonadati</taxon>
        <taxon>Bacteroidota</taxon>
        <taxon>Flavobacteriia</taxon>
        <taxon>Flavobacteriales</taxon>
        <taxon>Flavobacteriaceae</taxon>
        <taxon>Flavobacterium</taxon>
    </lineage>
</organism>
<gene>
    <name evidence="1" type="ordered locus">FCOL_06800</name>
</gene>
<proteinExistence type="predicted"/>
<evidence type="ECO:0000313" key="2">
    <source>
        <dbReference type="Proteomes" id="UP000005638"/>
    </source>
</evidence>
<dbReference type="HOGENOM" id="CLU_3061774_0_0_10"/>
<dbReference type="Proteomes" id="UP000005638">
    <property type="component" value="Chromosome"/>
</dbReference>
<dbReference type="EMBL" id="CP003222">
    <property type="protein sequence ID" value="AEW86181.1"/>
    <property type="molecule type" value="Genomic_DNA"/>
</dbReference>
<dbReference type="AlphaFoldDB" id="G8X5E9"/>
<protein>
    <submittedName>
        <fullName evidence="1">Uncharacterized protein</fullName>
    </submittedName>
</protein>
<dbReference type="RefSeq" id="WP_014165456.1">
    <property type="nucleotide sequence ID" value="NC_016510.2"/>
</dbReference>
<name>G8X5E9_FLACA</name>
<dbReference type="KEGG" id="fco:FCOL_06800"/>
<accession>G8X5E9</accession>
<reference evidence="1 2" key="1">
    <citation type="journal article" date="2012" name="J. Bacteriol.">
        <title>Genome Sequence of the Fish Pathogen Flavobacterium columnare ATCC 49512.</title>
        <authorList>
            <person name="Tekedar H.C."/>
            <person name="Karsi A."/>
            <person name="Gillaspy A.F."/>
            <person name="Dyer D.W."/>
            <person name="Benton N.R."/>
            <person name="Zaitshik J."/>
            <person name="Vamenta S."/>
            <person name="Banes M.M."/>
            <person name="Gulsoy N."/>
            <person name="Aboko-Cole M."/>
            <person name="Waldbieser G.C."/>
            <person name="Lawrence M.L."/>
        </authorList>
    </citation>
    <scope>NUCLEOTIDE SEQUENCE [LARGE SCALE GENOMIC DNA]</scope>
    <source>
        <strain evidence="2">ATCC 49512 / CIP 103533 / TG 44/87</strain>
    </source>
</reference>
<dbReference type="STRING" id="1041826.FCOL_06800"/>
<keyword evidence="2" id="KW-1185">Reference proteome</keyword>
<sequence length="53" mass="6249">MDFFSINNDYLVKAKFLKLTTTTERKVIYKVYGLLGFEIKGVKEELVVYQIKN</sequence>
<evidence type="ECO:0000313" key="1">
    <source>
        <dbReference type="EMBL" id="AEW86181.1"/>
    </source>
</evidence>